<proteinExistence type="predicted"/>
<organism evidence="2 3">
    <name type="scientific">Hyalella azteca</name>
    <name type="common">Amphipod</name>
    <dbReference type="NCBI Taxonomy" id="294128"/>
    <lineage>
        <taxon>Eukaryota</taxon>
        <taxon>Metazoa</taxon>
        <taxon>Ecdysozoa</taxon>
        <taxon>Arthropoda</taxon>
        <taxon>Crustacea</taxon>
        <taxon>Multicrustacea</taxon>
        <taxon>Malacostraca</taxon>
        <taxon>Eumalacostraca</taxon>
        <taxon>Peracarida</taxon>
        <taxon>Amphipoda</taxon>
        <taxon>Senticaudata</taxon>
        <taxon>Talitrida</taxon>
        <taxon>Talitroidea</taxon>
        <taxon>Hyalellidae</taxon>
        <taxon>Hyalella</taxon>
    </lineage>
</organism>
<dbReference type="GeneID" id="108671778"/>
<protein>
    <submittedName>
        <fullName evidence="3">Coiled-coil domain-containing protein 170-like</fullName>
    </submittedName>
</protein>
<evidence type="ECO:0000256" key="1">
    <source>
        <dbReference type="SAM" id="Coils"/>
    </source>
</evidence>
<name>A0A979FLK0_HYAAZ</name>
<dbReference type="PANTHER" id="PTHR18863:SF6">
    <property type="entry name" value="COILED-COIL DOMAIN-CONTAINING PROTEIN 170"/>
    <property type="match status" value="1"/>
</dbReference>
<feature type="coiled-coil region" evidence="1">
    <location>
        <begin position="458"/>
        <end position="520"/>
    </location>
</feature>
<dbReference type="RefSeq" id="XP_047737607.1">
    <property type="nucleotide sequence ID" value="XM_047881651.1"/>
</dbReference>
<dbReference type="Proteomes" id="UP000694843">
    <property type="component" value="Unplaced"/>
</dbReference>
<dbReference type="OrthoDB" id="6381883at2759"/>
<dbReference type="AlphaFoldDB" id="A0A979FLK0"/>
<accession>A0A979FLK0</accession>
<keyword evidence="1" id="KW-0175">Coiled coil</keyword>
<dbReference type="PANTHER" id="PTHR18863">
    <property type="entry name" value="TSEC-2-RELATED"/>
    <property type="match status" value="1"/>
</dbReference>
<feature type="coiled-coil region" evidence="1">
    <location>
        <begin position="353"/>
        <end position="415"/>
    </location>
</feature>
<sequence length="631" mass="71032">MFISVHAPVADFLTGITDAHADVRKHANVEEIQPKIIEIDAKDNFNQVPDTCDKPTLEMKQLKTLDTTDPTRAKLHRTPTFSHTEHFILEARNDFHESSFKSDKIDGMMRYNPATENWTEPALLVHKAQRDTEEALRSDLAAITVKCRRLEEEVRESRAGSSERGVQVAELSRQLDAHRQEHARQAATIISLRSRLQEAEDAMASLQASLHRAELSAAALTRDNRRHAQRIAELEDRLRVQLEEREGAEQRGEASQKRLGELVASLTSLLGIPKASTTTPLLSDAIVSRLTDLLKELGVLRVGKAELEESLQQQAAAAEGARQTVTRLLQQLDDERRSLICVRDEREVLRKSEDELRLRMRGSEEEVVSLRERVHSTSSSLSRTLEDLHATEAKLHQARDECVVVEHRRQQAEVEWKGVLNTIASLLSTSTTTAAEGARVAPAPDDIVQALQTRVATAREMFEANERLKHRAANLEDQVSVQTELYEAACRRAHKAEEDNRTLQARVRTLEADLGASEQAREECATGNEKNGRLLSRVMTALGLEGLENEARFDADLIVCRAQQLAKLEGDKIVDKTTTVYQLQRKVKSLREAVDRKELHLDMLRRKLALNEEATKAAKSVEDEKEDLLVR</sequence>
<dbReference type="InterPro" id="IPR039139">
    <property type="entry name" value="CCDC170-like"/>
</dbReference>
<evidence type="ECO:0000313" key="2">
    <source>
        <dbReference type="Proteomes" id="UP000694843"/>
    </source>
</evidence>
<feature type="coiled-coil region" evidence="1">
    <location>
        <begin position="587"/>
        <end position="631"/>
    </location>
</feature>
<feature type="coiled-coil region" evidence="1">
    <location>
        <begin position="133"/>
        <end position="251"/>
    </location>
</feature>
<reference evidence="3" key="1">
    <citation type="submission" date="2025-08" db="UniProtKB">
        <authorList>
            <consortium name="RefSeq"/>
        </authorList>
    </citation>
    <scope>IDENTIFICATION</scope>
    <source>
        <tissue evidence="3">Whole organism</tissue>
    </source>
</reference>
<dbReference type="KEGG" id="hazt:108671778"/>
<gene>
    <name evidence="3" type="primary">LOC108671778</name>
</gene>
<evidence type="ECO:0000313" key="3">
    <source>
        <dbReference type="RefSeq" id="XP_047737607.1"/>
    </source>
</evidence>
<keyword evidence="2" id="KW-1185">Reference proteome</keyword>